<comment type="caution">
    <text evidence="3">The sequence shown here is derived from an EMBL/GenBank/DDBJ whole genome shotgun (WGS) entry which is preliminary data.</text>
</comment>
<dbReference type="Pfam" id="PF20605">
    <property type="entry name" value="Antitox_RHH"/>
    <property type="match status" value="1"/>
</dbReference>
<dbReference type="RefSeq" id="WP_114646879.1">
    <property type="nucleotide sequence ID" value="NZ_QQNH01000030.1"/>
</dbReference>
<dbReference type="OrthoDB" id="7190256at2"/>
<sequence>MTKSLADGVQRIAESSSVSAQDLGPAAEEADATEAKILYRTRKEVRQTLRQIALDEQSSMQTLITEAINDLFIKRGRAPIA</sequence>
<dbReference type="InterPro" id="IPR046765">
    <property type="entry name" value="Antitox_RHH"/>
</dbReference>
<feature type="domain" description="Antitoxin-like ribbon-helix-helix" evidence="2">
    <location>
        <begin position="44"/>
        <end position="80"/>
    </location>
</feature>
<dbReference type="EMBL" id="QQNH01000030">
    <property type="protein sequence ID" value="RDE07875.1"/>
    <property type="molecule type" value="Genomic_DNA"/>
</dbReference>
<evidence type="ECO:0000313" key="4">
    <source>
        <dbReference type="Proteomes" id="UP000253759"/>
    </source>
</evidence>
<evidence type="ECO:0000256" key="1">
    <source>
        <dbReference type="SAM" id="MobiDB-lite"/>
    </source>
</evidence>
<name>A0A369W1W3_9HYPH</name>
<evidence type="ECO:0000313" key="3">
    <source>
        <dbReference type="EMBL" id="RDE07875.1"/>
    </source>
</evidence>
<dbReference type="AlphaFoldDB" id="A0A369W1W3"/>
<feature type="region of interest" description="Disordered" evidence="1">
    <location>
        <begin position="1"/>
        <end position="29"/>
    </location>
</feature>
<proteinExistence type="predicted"/>
<dbReference type="Proteomes" id="UP000253759">
    <property type="component" value="Unassembled WGS sequence"/>
</dbReference>
<gene>
    <name evidence="3" type="ORF">DVH29_14330</name>
</gene>
<keyword evidence="4" id="KW-1185">Reference proteome</keyword>
<reference evidence="4" key="1">
    <citation type="submission" date="2018-07" db="EMBL/GenBank/DDBJ databases">
        <authorList>
            <person name="Liu B.-T."/>
            <person name="Du Z."/>
        </authorList>
    </citation>
    <scope>NUCLEOTIDE SEQUENCE [LARGE SCALE GENOMIC DNA]</scope>
    <source>
        <strain evidence="4">XYN52</strain>
    </source>
</reference>
<accession>A0A369W1W3</accession>
<organism evidence="3 4">
    <name type="scientific">Pelagibacterium lacus</name>
    <dbReference type="NCBI Taxonomy" id="2282655"/>
    <lineage>
        <taxon>Bacteria</taxon>
        <taxon>Pseudomonadati</taxon>
        <taxon>Pseudomonadota</taxon>
        <taxon>Alphaproteobacteria</taxon>
        <taxon>Hyphomicrobiales</taxon>
        <taxon>Devosiaceae</taxon>
        <taxon>Pelagibacterium</taxon>
    </lineage>
</organism>
<protein>
    <recommendedName>
        <fullName evidence="2">Antitoxin-like ribbon-helix-helix domain-containing protein</fullName>
    </recommendedName>
</protein>
<evidence type="ECO:0000259" key="2">
    <source>
        <dbReference type="Pfam" id="PF20605"/>
    </source>
</evidence>